<feature type="domain" description="VIT" evidence="2">
    <location>
        <begin position="38"/>
        <end position="173"/>
    </location>
</feature>
<feature type="compositionally biased region" description="Polar residues" evidence="1">
    <location>
        <begin position="640"/>
        <end position="656"/>
    </location>
</feature>
<dbReference type="GeneID" id="108716942"/>
<dbReference type="AGR" id="Xenbase:XB-GENE-17343233"/>
<name>A0A8J0V8I0_XENLA</name>
<feature type="compositionally biased region" description="Polar residues" evidence="1">
    <location>
        <begin position="720"/>
        <end position="772"/>
    </location>
</feature>
<sequence>MQVRDHTFSRNILQCWLRPRHSVELTKRCAVGDINLCSSMPGLYNASSWVQLPLESSCVTAYANGYSMGLNAHLTYLNPGSETVQAIFIYLLDDGEVVTGFEATTGNRKVQAQVHSQSRMEECCTKFLWDCLPCLCPNGHLILDSNTAHGLFILSVGAVPPSATLSVNLRSSRELKTLTNGAVHVILNSTLTPFAPSPGEPSEEGEGLCDDRLCLCPTSCFGGAGGNPWVLLSDSPLVLPSPSSGSLSAALSEPATNVHRYKFSFRLEVQGPCLLAGIESTSHALRADASPFALSASSVWISLAEEHECNRALEIILHLSEPYIPHLCLEKGRKSFSQYKMQIRERGDFIRAVKKSSDPERQVSFVRRRFHKDLHFTPVLMLNFCPDLMSLSSLISDLPTITREIIFLVYHSGELSHNFRDALLLAVRSLPARTLLNLGSGTCDSITLFQTSRQCSNESLEAACDHIKNGQLSCSSSNLVTVLGHILTLPVHRGYPRQLFLFTDTSPRCPGRVIELLTYHAKTTRVFGFGLDVRAGHRFLEEAARVSSGTVELLGEGERLQPKLIKSLKKALEPALSDITIDWYMPDTMEALLTPNEIAPLYPGGSLISYCALYHTASFRGKRDMRKSVRCGSFSSVFESQEDSQVPESTETSCLNPPTGADDMGRALQEISHEISMEFSACSEKPEISEDSFSDIRKRIVRSSYVKDQYVLTHCSVSTEPTHAQTHPSISSDPTYAPTHGSTSSESVGSHDANGNCSSAMNSQQGQKSVSQMAGIHAPIRDLASFSKAPGTQSSEELVKRKALMQATMSGRSFSSPHGELDMLRLRSVLDKVSQSKEPDKRCTRGESLMDSCQFHTPSNLDWDMLVDAQYLFSASPAAEENSVISKASTDSVWQCRAVIRGLLGNKSHSWEASISLQSLLHSTDEESEGSNMVDSEFDLHHLAAQSVIKDNEDTAWRVCDIEHGSSRRYRLKAIQTSKSCSQISTFTSHMPVDLASHDVISEHIKVCRGWRNNRIDSTNLANLHKREHRSSENMDELFMASDDTADFPSSPRSLISNSGSEKKSIQEGHLLSAFGSQKPSDTSLSSRISNGKRKIRSISGKLSPLKTPCLREREKEKSQEFGLQDYLPLISLQSSEGYFTLNSNFSSVVKISLERLLRASPYSCHRGSLSPGSEPSLLEQGQFLKGGMGTYKGGSQPQVPTTQGPSFIPVHATSCPEALCQQADSGRGSETDPCETSPCPSEVCTDMDTDLEGWSWATAVALAWLEHCSAGFFTEWEVLAAKAEVWLRAQVLPDGLQISALKGAARHLFLLLRHWDENLNLNMLCYKPGDV</sequence>
<evidence type="ECO:0000313" key="5">
    <source>
        <dbReference type="Xenbase" id="XB-GENE-17343233"/>
    </source>
</evidence>
<dbReference type="PANTHER" id="PTHR46299">
    <property type="entry name" value="VON WILLEBRAND FACTOR A DOMAIN-CONTAINING PROTEIN 5B2-RELATED"/>
    <property type="match status" value="1"/>
</dbReference>
<dbReference type="CTD" id="108716942"/>
<evidence type="ECO:0000313" key="4">
    <source>
        <dbReference type="RefSeq" id="XP_018119036.1"/>
    </source>
</evidence>
<organism evidence="3 4">
    <name type="scientific">Xenopus laevis</name>
    <name type="common">African clawed frog</name>
    <dbReference type="NCBI Taxonomy" id="8355"/>
    <lineage>
        <taxon>Eukaryota</taxon>
        <taxon>Metazoa</taxon>
        <taxon>Chordata</taxon>
        <taxon>Craniata</taxon>
        <taxon>Vertebrata</taxon>
        <taxon>Euteleostomi</taxon>
        <taxon>Amphibia</taxon>
        <taxon>Batrachia</taxon>
        <taxon>Anura</taxon>
        <taxon>Pipoidea</taxon>
        <taxon>Pipidae</taxon>
        <taxon>Xenopodinae</taxon>
        <taxon>Xenopus</taxon>
        <taxon>Xenopus</taxon>
    </lineage>
</organism>
<dbReference type="PANTHER" id="PTHR46299:SF2">
    <property type="entry name" value="VON WILLEBRAND FACTOR A DOMAIN-CONTAINING PROTEIN 5B2"/>
    <property type="match status" value="1"/>
</dbReference>
<dbReference type="RefSeq" id="XP_018119036.1">
    <property type="nucleotide sequence ID" value="XM_018263547.2"/>
</dbReference>
<reference evidence="4" key="1">
    <citation type="submission" date="2025-08" db="UniProtKB">
        <authorList>
            <consortium name="RefSeq"/>
        </authorList>
    </citation>
    <scope>IDENTIFICATION</scope>
    <source>
        <strain evidence="4">J_2021</strain>
        <tissue evidence="4">Erythrocytes</tissue>
    </source>
</reference>
<accession>A0A8J0V8I0</accession>
<feature type="region of interest" description="Disordered" evidence="1">
    <location>
        <begin position="1043"/>
        <end position="1062"/>
    </location>
</feature>
<dbReference type="InterPro" id="IPR013694">
    <property type="entry name" value="VIT"/>
</dbReference>
<evidence type="ECO:0000259" key="2">
    <source>
        <dbReference type="PROSITE" id="PS51468"/>
    </source>
</evidence>
<dbReference type="InterPro" id="IPR002035">
    <property type="entry name" value="VWF_A"/>
</dbReference>
<dbReference type="Pfam" id="PF13768">
    <property type="entry name" value="VWA_3"/>
    <property type="match status" value="1"/>
</dbReference>
<feature type="region of interest" description="Disordered" evidence="1">
    <location>
        <begin position="640"/>
        <end position="659"/>
    </location>
</feature>
<proteinExistence type="predicted"/>
<dbReference type="KEGG" id="xla:108716942"/>
<dbReference type="Proteomes" id="UP000186698">
    <property type="component" value="Chromosome 5L"/>
</dbReference>
<keyword evidence="3" id="KW-1185">Reference proteome</keyword>
<evidence type="ECO:0000256" key="1">
    <source>
        <dbReference type="SAM" id="MobiDB-lite"/>
    </source>
</evidence>
<dbReference type="InterPro" id="IPR036465">
    <property type="entry name" value="vWFA_dom_sf"/>
</dbReference>
<feature type="compositionally biased region" description="Polar residues" evidence="1">
    <location>
        <begin position="1051"/>
        <end position="1060"/>
    </location>
</feature>
<dbReference type="Xenbase" id="XB-GENE-17343233">
    <property type="gene designation" value="vwa5b2.L"/>
</dbReference>
<protein>
    <submittedName>
        <fullName evidence="4">von Willebrand factor A domain-containing protein 5B2 isoform X1</fullName>
    </submittedName>
</protein>
<dbReference type="OrthoDB" id="1729737at2759"/>
<dbReference type="Pfam" id="PF13757">
    <property type="entry name" value="VIT_2"/>
    <property type="match status" value="1"/>
</dbReference>
<feature type="region of interest" description="Disordered" evidence="1">
    <location>
        <begin position="720"/>
        <end position="773"/>
    </location>
</feature>
<dbReference type="PROSITE" id="PS51468">
    <property type="entry name" value="VIT"/>
    <property type="match status" value="1"/>
</dbReference>
<dbReference type="SUPFAM" id="SSF53300">
    <property type="entry name" value="vWA-like"/>
    <property type="match status" value="1"/>
</dbReference>
<gene>
    <name evidence="4 5" type="primary">vwa5b2.L</name>
</gene>
<dbReference type="InterPro" id="IPR052627">
    <property type="entry name" value="VWA_domain-containing"/>
</dbReference>
<evidence type="ECO:0000313" key="3">
    <source>
        <dbReference type="Proteomes" id="UP000186698"/>
    </source>
</evidence>